<dbReference type="Proteomes" id="UP000604825">
    <property type="component" value="Unassembled WGS sequence"/>
</dbReference>
<evidence type="ECO:0000259" key="2">
    <source>
        <dbReference type="Pfam" id="PF13966"/>
    </source>
</evidence>
<dbReference type="Gene3D" id="3.60.10.10">
    <property type="entry name" value="Endonuclease/exonuclease/phosphatase"/>
    <property type="match status" value="1"/>
</dbReference>
<organism evidence="3 4">
    <name type="scientific">Miscanthus lutarioriparius</name>
    <dbReference type="NCBI Taxonomy" id="422564"/>
    <lineage>
        <taxon>Eukaryota</taxon>
        <taxon>Viridiplantae</taxon>
        <taxon>Streptophyta</taxon>
        <taxon>Embryophyta</taxon>
        <taxon>Tracheophyta</taxon>
        <taxon>Spermatophyta</taxon>
        <taxon>Magnoliopsida</taxon>
        <taxon>Liliopsida</taxon>
        <taxon>Poales</taxon>
        <taxon>Poaceae</taxon>
        <taxon>PACMAD clade</taxon>
        <taxon>Panicoideae</taxon>
        <taxon>Andropogonodae</taxon>
        <taxon>Andropogoneae</taxon>
        <taxon>Saccharinae</taxon>
        <taxon>Miscanthus</taxon>
    </lineage>
</organism>
<dbReference type="PANTHER" id="PTHR36617:SF17">
    <property type="entry name" value="OS01G0114800 PROTEIN"/>
    <property type="match status" value="1"/>
</dbReference>
<dbReference type="PANTHER" id="PTHR36617">
    <property type="entry name" value="PROTEIN, PUTATIVE-RELATED"/>
    <property type="match status" value="1"/>
</dbReference>
<dbReference type="SUPFAM" id="SSF56219">
    <property type="entry name" value="DNase I-like"/>
    <property type="match status" value="1"/>
</dbReference>
<dbReference type="InterPro" id="IPR036691">
    <property type="entry name" value="Endo/exonu/phosph_ase_sf"/>
</dbReference>
<reference evidence="3" key="1">
    <citation type="submission" date="2020-10" db="EMBL/GenBank/DDBJ databases">
        <authorList>
            <person name="Han B."/>
            <person name="Lu T."/>
            <person name="Zhao Q."/>
            <person name="Huang X."/>
            <person name="Zhao Y."/>
        </authorList>
    </citation>
    <scope>NUCLEOTIDE SEQUENCE</scope>
</reference>
<proteinExistence type="predicted"/>
<dbReference type="EMBL" id="CAJGYO010000006">
    <property type="protein sequence ID" value="CAD6239112.1"/>
    <property type="molecule type" value="Genomic_DNA"/>
</dbReference>
<sequence>MKHSAHPFDSPRRDWWSDLVEAEFAKTARVHLSGLVSSEAHVLDDHSGPETALTDNDNVSVGDDDVGDVAADGNGGIDPEDVHPNPMQLQLEAAVCIPFQTPLVSRRPRLRRARSPISVHSLRRSGRIAARPRAGNATAQAQRVLLKKLGVAVVEEEANVEVEKKFKLAFGGNMSQRKQHALQLFLNEGIDLTAMNLDLEGFLVWNVRGLNERARRNVLRELIIAQRPSICVQETKLSNICNATALEFLGPPYDYLFLPAVGVAGGILLAWDREIWQTSLPNLGCFSLAATFQMQGALPSPWSFVGVYGPQEDDDKDRLSGRASASGEHAVLALFHAATLHRLGNGRSTFFWTDRRLNGSSLEREAPTEFAAVGRRRRRATVAEALSENAWVRHIRGPASMQMLLDISRICDLLEEVQLSLEPDTFCWTPSPDQRFSSASAYGAMFFGSSTVFGAKFIWKTPAPPRVRFFYWLAMHNRCWTGDRRFRHGLQDSNLCIFCDQEPETLDHIILGCGFSREVWLICLSRVHINLDGYWGARAMEWWIGNRKLVPKFFRRGFDSFVLLLGWSLWKERNHRTFQAGATSPPRLAMLIKEEAERWCAAGNAHLSRLLARASA</sequence>
<accession>A0A811PH96</accession>
<keyword evidence="4" id="KW-1185">Reference proteome</keyword>
<comment type="caution">
    <text evidence="3">The sequence shown here is derived from an EMBL/GenBank/DDBJ whole genome shotgun (WGS) entry which is preliminary data.</text>
</comment>
<feature type="domain" description="Reverse transcriptase zinc-binding" evidence="2">
    <location>
        <begin position="436"/>
        <end position="520"/>
    </location>
</feature>
<evidence type="ECO:0000313" key="4">
    <source>
        <dbReference type="Proteomes" id="UP000604825"/>
    </source>
</evidence>
<protein>
    <recommendedName>
        <fullName evidence="2">Reverse transcriptase zinc-binding domain-containing protein</fullName>
    </recommendedName>
</protein>
<dbReference type="InterPro" id="IPR026960">
    <property type="entry name" value="RVT-Znf"/>
</dbReference>
<gene>
    <name evidence="3" type="ORF">NCGR_LOCUS26143</name>
</gene>
<evidence type="ECO:0000313" key="3">
    <source>
        <dbReference type="EMBL" id="CAD6239112.1"/>
    </source>
</evidence>
<dbReference type="Pfam" id="PF13966">
    <property type="entry name" value="zf-RVT"/>
    <property type="match status" value="1"/>
</dbReference>
<dbReference type="AlphaFoldDB" id="A0A811PH96"/>
<dbReference type="OrthoDB" id="683646at2759"/>
<evidence type="ECO:0000256" key="1">
    <source>
        <dbReference type="SAM" id="MobiDB-lite"/>
    </source>
</evidence>
<name>A0A811PH96_9POAL</name>
<feature type="region of interest" description="Disordered" evidence="1">
    <location>
        <begin position="43"/>
        <end position="65"/>
    </location>
</feature>